<dbReference type="RefSeq" id="WP_200392382.1">
    <property type="nucleotide sequence ID" value="NZ_JAENIO010000036.1"/>
</dbReference>
<organism evidence="1 2">
    <name type="scientific">Roseibacillus ishigakijimensis</name>
    <dbReference type="NCBI Taxonomy" id="454146"/>
    <lineage>
        <taxon>Bacteria</taxon>
        <taxon>Pseudomonadati</taxon>
        <taxon>Verrucomicrobiota</taxon>
        <taxon>Verrucomicrobiia</taxon>
        <taxon>Verrucomicrobiales</taxon>
        <taxon>Verrucomicrobiaceae</taxon>
        <taxon>Roseibacillus</taxon>
    </lineage>
</organism>
<gene>
    <name evidence="1" type="ORF">JIN78_12835</name>
</gene>
<reference evidence="1" key="1">
    <citation type="submission" date="2021-01" db="EMBL/GenBank/DDBJ databases">
        <title>Modified the classification status of verrucomicrobia.</title>
        <authorList>
            <person name="Feng X."/>
        </authorList>
    </citation>
    <scope>NUCLEOTIDE SEQUENCE</scope>
    <source>
        <strain evidence="1">KCTC 12986</strain>
    </source>
</reference>
<name>A0A934VID1_9BACT</name>
<dbReference type="EMBL" id="JAENIO010000036">
    <property type="protein sequence ID" value="MBK1834948.1"/>
    <property type="molecule type" value="Genomic_DNA"/>
</dbReference>
<accession>A0A934VID1</accession>
<dbReference type="AlphaFoldDB" id="A0A934VID1"/>
<evidence type="ECO:0000313" key="1">
    <source>
        <dbReference type="EMBL" id="MBK1834948.1"/>
    </source>
</evidence>
<evidence type="ECO:0008006" key="3">
    <source>
        <dbReference type="Google" id="ProtNLM"/>
    </source>
</evidence>
<dbReference type="Proteomes" id="UP000604083">
    <property type="component" value="Unassembled WGS sequence"/>
</dbReference>
<keyword evidence="2" id="KW-1185">Reference proteome</keyword>
<comment type="caution">
    <text evidence="1">The sequence shown here is derived from an EMBL/GenBank/DDBJ whole genome shotgun (WGS) entry which is preliminary data.</text>
</comment>
<sequence>MKTNATSKSRTLAAYFLGVTLSPVYGAVTAHFEWDSGIRPINSFEPYEENGLLFSSANPNAAVLAYSPGEDQVMEGNATGYLGFAAGNQITIRYDEGAFIIQSLEVGREEIESGALNITIQGISATTAPDQELTLTGVTSLQSVSLGWSGISELLISSSGNTGIDRVVIEPATVPEPSSASYPFLAGLVLALRRRRRSPGE</sequence>
<protein>
    <recommendedName>
        <fullName evidence="3">PEP-CTERM protein-sorting domain-containing protein</fullName>
    </recommendedName>
</protein>
<proteinExistence type="predicted"/>
<evidence type="ECO:0000313" key="2">
    <source>
        <dbReference type="Proteomes" id="UP000604083"/>
    </source>
</evidence>